<proteinExistence type="predicted"/>
<comment type="caution">
    <text evidence="1">The sequence shown here is derived from an EMBL/GenBank/DDBJ whole genome shotgun (WGS) entry which is preliminary data.</text>
</comment>
<accession>A0A1J4S8L6</accession>
<evidence type="ECO:0000313" key="2">
    <source>
        <dbReference type="Proteomes" id="UP000182278"/>
    </source>
</evidence>
<dbReference type="Proteomes" id="UP000182278">
    <property type="component" value="Unassembled WGS sequence"/>
</dbReference>
<gene>
    <name evidence="1" type="ORF">AUJ66_08720</name>
</gene>
<protein>
    <submittedName>
        <fullName evidence="1">Uncharacterized protein</fullName>
    </submittedName>
</protein>
<reference evidence="1 2" key="1">
    <citation type="journal article" date="2016" name="Environ. Microbiol.">
        <title>Genomic resolution of a cold subsurface aquifer community provides metabolic insights for novel microbes adapted to high CO concentrations.</title>
        <authorList>
            <person name="Probst A.J."/>
            <person name="Castelle C.J."/>
            <person name="Singh A."/>
            <person name="Brown C.T."/>
            <person name="Anantharaman K."/>
            <person name="Sharon I."/>
            <person name="Hug L.A."/>
            <person name="Burstein D."/>
            <person name="Emerson J.B."/>
            <person name="Thomas B.C."/>
            <person name="Banfield J.F."/>
        </authorList>
    </citation>
    <scope>NUCLEOTIDE SEQUENCE [LARGE SCALE GENOMIC DNA]</scope>
    <source>
        <strain evidence="1">CG1_02_38_46</strain>
    </source>
</reference>
<dbReference type="AlphaFoldDB" id="A0A1J4S8L6"/>
<organism evidence="1 2">
    <name type="scientific">Candidatus Desantisbacteria bacterium CG1_02_38_46</name>
    <dbReference type="NCBI Taxonomy" id="1817893"/>
    <lineage>
        <taxon>Bacteria</taxon>
        <taxon>Candidatus Desantisiibacteriota</taxon>
    </lineage>
</organism>
<name>A0A1J4S8L6_9BACT</name>
<dbReference type="STRING" id="1817893.AUJ66_08720"/>
<sequence>MRNLNRLVVEIRKLISMFGRDNIEFDEEDGLWVKILNYSLRNSKVRYNLFYITIFIHIPEHYDDEQPVVCMVDLDLKMNKGHGWEGLPHTHDKPEWAKLGYQWVCFEPDGLGKSMGLVSFVETIKLYLTNPVKYVDICSRY</sequence>
<dbReference type="EMBL" id="MNUO01000132">
    <property type="protein sequence ID" value="OIN95648.1"/>
    <property type="molecule type" value="Genomic_DNA"/>
</dbReference>
<evidence type="ECO:0000313" key="1">
    <source>
        <dbReference type="EMBL" id="OIN95648.1"/>
    </source>
</evidence>